<reference evidence="7 8" key="1">
    <citation type="submission" date="2016-03" db="EMBL/GenBank/DDBJ databases">
        <title>Comparative genomics of the ectomycorrhizal sister species Rhizopogon vinicolor and Rhizopogon vesiculosus (Basidiomycota: Boletales) reveals a divergence of the mating type B locus.</title>
        <authorList>
            <person name="Mujic A.B."/>
            <person name="Kuo A."/>
            <person name="Tritt A."/>
            <person name="Lipzen A."/>
            <person name="Chen C."/>
            <person name="Johnson J."/>
            <person name="Sharma A."/>
            <person name="Barry K."/>
            <person name="Grigoriev I.V."/>
            <person name="Spatafora J.W."/>
        </authorList>
    </citation>
    <scope>NUCLEOTIDE SEQUENCE [LARGE SCALE GENOMIC DNA]</scope>
    <source>
        <strain evidence="7 8">AM-OR11-056</strain>
    </source>
</reference>
<dbReference type="InterPro" id="IPR049680">
    <property type="entry name" value="FLVCR1-2_SLC49-like"/>
</dbReference>
<sequence>MTETAIAEVTLPSIPGQTEAHVSDDSPVPLSFPAILRNPKLVDRYAHLRERPVAVHPKTSLSKAHRDEHEGKRWIRRRENAKFVDNPHITLPSRSDHAVPVPSKLPTFPIPLPPYLPRSSVLPPSTPGTRDPASATAGLFSLSLKGARRALRTRPGARNIVGVIEGHLCAWLEGGTYPGEDEGMVFPGEKVGGREDVREVSRRAVGLVWVVGKDGTDGAFERYVVHCLARWYGVVSFSKEVDGRRLTYLLRPQPTQTAASALDTPPPTDASQVDTESDFVSDIHTSDVESDFVSDIEHNEHAGGLSAISEGPSSPTAWSMIGETDLELDEGFTASVESLSLDGEASDAERTRGGAGILGRGGVYPPSPFSYHIYRILSLMSVVPNIHDELKQNDHVPLYRLYKRRFAGLLGFVLFGLVTGMPWSWFGPIANNVSQDFDISITQVNWLGNITSCIFLPVSLLVPVLCTRFGVRRCAEVGVAAILISAWVRYAGTSQSLSPKSAYALLMFGQSFSAIAQPVFQVLGPQYSETWFDLKSRTTVTMLIAIANPIGGALGQLLSPLVGTSRQSIFVLGIISTVVTPALFLISDKPPTPPTYAGSKAPQSLYSLLRAMTGKLSPSEHAYMHPRERVDFAISALIFGVLVGATNALSILSAQYFQPQGYSDATSGLFGATLLLSGILASVITAPLFDRVLTHRLGITLKVLVPIVAAGWLSLIWAVKPNNTGGLFAIMVIIGTGSVTMLPVGLELGVELTRNADGSAAIVWCAGNAFGIMFVLAEDALRASATASPPYNMRAALVLNAVFVMVFGALVFFMRAKQVRREMDERMAQHPVPMEKMGLSSSGESTGSIELGQA</sequence>
<feature type="transmembrane region" description="Helical" evidence="6">
    <location>
        <begin position="701"/>
        <end position="719"/>
    </location>
</feature>
<comment type="subcellular location">
    <subcellularLocation>
        <location evidence="1">Membrane</location>
        <topology evidence="1">Multi-pass membrane protein</topology>
    </subcellularLocation>
</comment>
<dbReference type="AlphaFoldDB" id="A0A1J8PI72"/>
<dbReference type="EMBL" id="LVVM01006237">
    <property type="protein sequence ID" value="OJA08661.1"/>
    <property type="molecule type" value="Genomic_DNA"/>
</dbReference>
<feature type="transmembrane region" description="Helical" evidence="6">
    <location>
        <begin position="632"/>
        <end position="657"/>
    </location>
</feature>
<evidence type="ECO:0000256" key="4">
    <source>
        <dbReference type="ARBA" id="ARBA00023136"/>
    </source>
</evidence>
<dbReference type="OrthoDB" id="422206at2759"/>
<feature type="transmembrane region" description="Helical" evidence="6">
    <location>
        <begin position="669"/>
        <end position="689"/>
    </location>
</feature>
<accession>A0A1J8PI72</accession>
<dbReference type="PANTHER" id="PTHR10924">
    <property type="entry name" value="MAJOR FACILITATOR SUPERFAMILY PROTEIN-RELATED"/>
    <property type="match status" value="1"/>
</dbReference>
<dbReference type="CDD" id="cd02325">
    <property type="entry name" value="R3H"/>
    <property type="match status" value="1"/>
</dbReference>
<dbReference type="InterPro" id="IPR011701">
    <property type="entry name" value="MFS"/>
</dbReference>
<proteinExistence type="predicted"/>
<dbReference type="SUPFAM" id="SSF103473">
    <property type="entry name" value="MFS general substrate transporter"/>
    <property type="match status" value="1"/>
</dbReference>
<dbReference type="PANTHER" id="PTHR10924:SF6">
    <property type="entry name" value="SOLUTE CARRIER FAMILY 49 MEMBER A3"/>
    <property type="match status" value="1"/>
</dbReference>
<feature type="transmembrane region" description="Helical" evidence="6">
    <location>
        <begin position="446"/>
        <end position="466"/>
    </location>
</feature>
<evidence type="ECO:0000256" key="1">
    <source>
        <dbReference type="ARBA" id="ARBA00004141"/>
    </source>
</evidence>
<feature type="region of interest" description="Disordered" evidence="5">
    <location>
        <begin position="835"/>
        <end position="854"/>
    </location>
</feature>
<organism evidence="7 8">
    <name type="scientific">Rhizopogon vesiculosus</name>
    <dbReference type="NCBI Taxonomy" id="180088"/>
    <lineage>
        <taxon>Eukaryota</taxon>
        <taxon>Fungi</taxon>
        <taxon>Dikarya</taxon>
        <taxon>Basidiomycota</taxon>
        <taxon>Agaricomycotina</taxon>
        <taxon>Agaricomycetes</taxon>
        <taxon>Agaricomycetidae</taxon>
        <taxon>Boletales</taxon>
        <taxon>Suillineae</taxon>
        <taxon>Rhizopogonaceae</taxon>
        <taxon>Rhizopogon</taxon>
    </lineage>
</organism>
<keyword evidence="3 6" id="KW-1133">Transmembrane helix</keyword>
<keyword evidence="4 6" id="KW-0472">Membrane</keyword>
<feature type="transmembrane region" description="Helical" evidence="6">
    <location>
        <begin position="540"/>
        <end position="562"/>
    </location>
</feature>
<keyword evidence="2 6" id="KW-0812">Transmembrane</keyword>
<evidence type="ECO:0000313" key="7">
    <source>
        <dbReference type="EMBL" id="OJA08661.1"/>
    </source>
</evidence>
<protein>
    <recommendedName>
        <fullName evidence="9">Major facilitator superfamily (MFS) profile domain-containing protein</fullName>
    </recommendedName>
</protein>
<evidence type="ECO:0000256" key="5">
    <source>
        <dbReference type="SAM" id="MobiDB-lite"/>
    </source>
</evidence>
<dbReference type="Pfam" id="PF07690">
    <property type="entry name" value="MFS_1"/>
    <property type="match status" value="1"/>
</dbReference>
<evidence type="ECO:0000256" key="6">
    <source>
        <dbReference type="SAM" id="Phobius"/>
    </source>
</evidence>
<feature type="transmembrane region" description="Helical" evidence="6">
    <location>
        <begin position="406"/>
        <end position="426"/>
    </location>
</feature>
<name>A0A1J8PI72_9AGAM</name>
<dbReference type="Proteomes" id="UP000183567">
    <property type="component" value="Unassembled WGS sequence"/>
</dbReference>
<feature type="transmembrane region" description="Helical" evidence="6">
    <location>
        <begin position="797"/>
        <end position="816"/>
    </location>
</feature>
<gene>
    <name evidence="7" type="ORF">AZE42_01176</name>
</gene>
<comment type="caution">
    <text evidence="7">The sequence shown here is derived from an EMBL/GenBank/DDBJ whole genome shotgun (WGS) entry which is preliminary data.</text>
</comment>
<feature type="transmembrane region" description="Helical" evidence="6">
    <location>
        <begin position="758"/>
        <end position="777"/>
    </location>
</feature>
<dbReference type="GO" id="GO:0022857">
    <property type="term" value="F:transmembrane transporter activity"/>
    <property type="evidence" value="ECO:0007669"/>
    <property type="project" value="InterPro"/>
</dbReference>
<keyword evidence="8" id="KW-1185">Reference proteome</keyword>
<evidence type="ECO:0008006" key="9">
    <source>
        <dbReference type="Google" id="ProtNLM"/>
    </source>
</evidence>
<feature type="transmembrane region" description="Helical" evidence="6">
    <location>
        <begin position="725"/>
        <end position="746"/>
    </location>
</feature>
<evidence type="ECO:0000313" key="8">
    <source>
        <dbReference type="Proteomes" id="UP000183567"/>
    </source>
</evidence>
<dbReference type="InterPro" id="IPR036259">
    <property type="entry name" value="MFS_trans_sf"/>
</dbReference>
<dbReference type="GO" id="GO:0016020">
    <property type="term" value="C:membrane"/>
    <property type="evidence" value="ECO:0007669"/>
    <property type="project" value="UniProtKB-SubCell"/>
</dbReference>
<evidence type="ECO:0000256" key="3">
    <source>
        <dbReference type="ARBA" id="ARBA00022989"/>
    </source>
</evidence>
<dbReference type="Gene3D" id="1.20.1250.20">
    <property type="entry name" value="MFS general substrate transporter like domains"/>
    <property type="match status" value="2"/>
</dbReference>
<evidence type="ECO:0000256" key="2">
    <source>
        <dbReference type="ARBA" id="ARBA00022692"/>
    </source>
</evidence>
<feature type="transmembrane region" description="Helical" evidence="6">
    <location>
        <begin position="568"/>
        <end position="586"/>
    </location>
</feature>
<feature type="compositionally biased region" description="Polar residues" evidence="5">
    <location>
        <begin position="839"/>
        <end position="848"/>
    </location>
</feature>